<evidence type="ECO:0000256" key="8">
    <source>
        <dbReference type="ARBA" id="ARBA00023224"/>
    </source>
</evidence>
<gene>
    <name evidence="11" type="primary">LOC100750057</name>
</gene>
<dbReference type="RefSeq" id="XP_024227564.1">
    <property type="nucleotide sequence ID" value="XM_024371796.2"/>
</dbReference>
<proteinExistence type="inferred from homology"/>
<keyword evidence="10" id="KW-1185">Reference proteome</keyword>
<feature type="transmembrane region" description="Helical" evidence="9">
    <location>
        <begin position="304"/>
        <end position="322"/>
    </location>
</feature>
<dbReference type="Proteomes" id="UP000515180">
    <property type="component" value="Unplaced"/>
</dbReference>
<evidence type="ECO:0000256" key="3">
    <source>
        <dbReference type="ARBA" id="ARBA00022692"/>
    </source>
</evidence>
<dbReference type="PANTHER" id="PTHR21137:SF43">
    <property type="entry name" value="ODORANT RECEPTOR 47A-RELATED"/>
    <property type="match status" value="1"/>
</dbReference>
<evidence type="ECO:0000256" key="5">
    <source>
        <dbReference type="ARBA" id="ARBA00022989"/>
    </source>
</evidence>
<evidence type="ECO:0000256" key="2">
    <source>
        <dbReference type="ARBA" id="ARBA00022606"/>
    </source>
</evidence>
<evidence type="ECO:0000256" key="4">
    <source>
        <dbReference type="ARBA" id="ARBA00022725"/>
    </source>
</evidence>
<keyword evidence="5 9" id="KW-1133">Transmembrane helix</keyword>
<keyword evidence="2 9" id="KW-0716">Sensory transduction</keyword>
<keyword evidence="6 9" id="KW-0472">Membrane</keyword>
<organism evidence="10 11">
    <name type="scientific">Bombus impatiens</name>
    <name type="common">Bumblebee</name>
    <dbReference type="NCBI Taxonomy" id="132113"/>
    <lineage>
        <taxon>Eukaryota</taxon>
        <taxon>Metazoa</taxon>
        <taxon>Ecdysozoa</taxon>
        <taxon>Arthropoda</taxon>
        <taxon>Hexapoda</taxon>
        <taxon>Insecta</taxon>
        <taxon>Pterygota</taxon>
        <taxon>Neoptera</taxon>
        <taxon>Endopterygota</taxon>
        <taxon>Hymenoptera</taxon>
        <taxon>Apocrita</taxon>
        <taxon>Aculeata</taxon>
        <taxon>Apoidea</taxon>
        <taxon>Anthophila</taxon>
        <taxon>Apidae</taxon>
        <taxon>Bombus</taxon>
        <taxon>Pyrobombus</taxon>
    </lineage>
</organism>
<dbReference type="GO" id="GO:0005549">
    <property type="term" value="F:odorant binding"/>
    <property type="evidence" value="ECO:0007669"/>
    <property type="project" value="InterPro"/>
</dbReference>
<name>A0A6P6FJ83_BOMIM</name>
<comment type="caution">
    <text evidence="9">Lacks conserved residue(s) required for the propagation of feature annotation.</text>
</comment>
<dbReference type="GO" id="GO:0005886">
    <property type="term" value="C:plasma membrane"/>
    <property type="evidence" value="ECO:0007669"/>
    <property type="project" value="UniProtKB-SubCell"/>
</dbReference>
<feature type="transmembrane region" description="Helical" evidence="9">
    <location>
        <begin position="69"/>
        <end position="89"/>
    </location>
</feature>
<feature type="transmembrane region" description="Helical" evidence="9">
    <location>
        <begin position="43"/>
        <end position="63"/>
    </location>
</feature>
<evidence type="ECO:0000313" key="11">
    <source>
        <dbReference type="RefSeq" id="XP_024227564.1"/>
    </source>
</evidence>
<sequence>MQTEQELDISMRLSAFFLKHIGLWIANDPADERRMKIIFTYTIWNLIFGMIVLSRDLYFTWFYNGDTLYALANTMSLILSSVKVCVIVMHKKEFINLVVYMEQHFMAVKYDIHEKEILDNCRKICALFISSVTTIGICAILSYITTPFIAQIGNNESTRELPFNMWIGILSQSPYYELIFFAQIMSLSYIGICYFCFDNVFCVMAIHLGGQFRILRYRFSELCNIKYQISEQDKMSILTKHVHRTYETFRKYVQQHQALINYYNSLENVYTVIILIQVLVFSVLICLFGYQVLLANTNSARRSIFVFLLIGALSLLFMFTYSCDDVIEHSDNVAIGAYSALWTIMPMNKHGKMLRNDLIMTIERSRRVCCLTANGFFPVSLETYTKVGTIPIRNTVRYGLPRLPNVNLFFLFFLSYNW</sequence>
<comment type="subcellular location">
    <subcellularLocation>
        <location evidence="9">Cell membrane</location>
        <topology evidence="9">Multi-pass membrane protein</topology>
    </subcellularLocation>
    <subcellularLocation>
        <location evidence="1">Membrane</location>
        <topology evidence="1">Multi-pass membrane protein</topology>
    </subcellularLocation>
</comment>
<dbReference type="GeneID" id="100750057"/>
<feature type="transmembrane region" description="Helical" evidence="9">
    <location>
        <begin position="124"/>
        <end position="145"/>
    </location>
</feature>
<dbReference type="InterPro" id="IPR004117">
    <property type="entry name" value="7tm6_olfct_rcpt"/>
</dbReference>
<dbReference type="OrthoDB" id="8185860at2759"/>
<dbReference type="Pfam" id="PF02949">
    <property type="entry name" value="7tm_6"/>
    <property type="match status" value="1"/>
</dbReference>
<dbReference type="AlphaFoldDB" id="A0A6P6FJ83"/>
<keyword evidence="4 9" id="KW-0552">Olfaction</keyword>
<comment type="similarity">
    <text evidence="9">Belongs to the insect chemoreceptor superfamily. Heteromeric odorant receptor channel (TC 1.A.69) family.</text>
</comment>
<feature type="transmembrane region" description="Helical" evidence="9">
    <location>
        <begin position="269"/>
        <end position="292"/>
    </location>
</feature>
<dbReference type="PANTHER" id="PTHR21137">
    <property type="entry name" value="ODORANT RECEPTOR"/>
    <property type="match status" value="1"/>
</dbReference>
<evidence type="ECO:0000313" key="10">
    <source>
        <dbReference type="Proteomes" id="UP000515180"/>
    </source>
</evidence>
<keyword evidence="3 9" id="KW-0812">Transmembrane</keyword>
<keyword evidence="8 9" id="KW-0807">Transducer</keyword>
<dbReference type="GO" id="GO:0004984">
    <property type="term" value="F:olfactory receptor activity"/>
    <property type="evidence" value="ECO:0007669"/>
    <property type="project" value="InterPro"/>
</dbReference>
<evidence type="ECO:0000256" key="9">
    <source>
        <dbReference type="RuleBase" id="RU351113"/>
    </source>
</evidence>
<evidence type="ECO:0000256" key="1">
    <source>
        <dbReference type="ARBA" id="ARBA00004141"/>
    </source>
</evidence>
<keyword evidence="7 9" id="KW-0675">Receptor</keyword>
<accession>A0A6P6FJ83</accession>
<dbReference type="GO" id="GO:0007165">
    <property type="term" value="P:signal transduction"/>
    <property type="evidence" value="ECO:0007669"/>
    <property type="project" value="UniProtKB-KW"/>
</dbReference>
<protein>
    <recommendedName>
        <fullName evidence="9">Odorant receptor</fullName>
    </recommendedName>
</protein>
<evidence type="ECO:0000256" key="6">
    <source>
        <dbReference type="ARBA" id="ARBA00023136"/>
    </source>
</evidence>
<evidence type="ECO:0000256" key="7">
    <source>
        <dbReference type="ARBA" id="ARBA00023170"/>
    </source>
</evidence>
<reference evidence="11" key="1">
    <citation type="submission" date="2025-08" db="UniProtKB">
        <authorList>
            <consortium name="RefSeq"/>
        </authorList>
    </citation>
    <scope>IDENTIFICATION</scope>
</reference>